<dbReference type="InterPro" id="IPR036388">
    <property type="entry name" value="WH-like_DNA-bd_sf"/>
</dbReference>
<sequence>MDYGANSVWKELGRPKSLRQQVADQIINALALGHLKPGQRIVELELAQNLGISRAPIREALIQLEQEGLVHVVPYKGTYVMDLNYTGVWELYTLRAVLEEFAIRRVMESNIRDTITSLWDIYDKMIEVCNTGNKLQMAELDSKFHEIIVRGADHEQLYRAWYPLKYKYMFYTITIDKNYSSSLEIVVKMHEKLIETMENGEVEKAVEEIKSHIIETGKLLLSQVADHGI</sequence>
<dbReference type="SMART" id="SM00345">
    <property type="entry name" value="HTH_GNTR"/>
    <property type="match status" value="1"/>
</dbReference>
<dbReference type="InterPro" id="IPR011711">
    <property type="entry name" value="GntR_C"/>
</dbReference>
<dbReference type="Proteomes" id="UP001519343">
    <property type="component" value="Unassembled WGS sequence"/>
</dbReference>
<evidence type="ECO:0000313" key="6">
    <source>
        <dbReference type="Proteomes" id="UP001519343"/>
    </source>
</evidence>
<dbReference type="SUPFAM" id="SSF46785">
    <property type="entry name" value="Winged helix' DNA-binding domain"/>
    <property type="match status" value="1"/>
</dbReference>
<accession>A0ABS4GWC1</accession>
<dbReference type="Pfam" id="PF00392">
    <property type="entry name" value="GntR"/>
    <property type="match status" value="1"/>
</dbReference>
<keyword evidence="3" id="KW-0804">Transcription</keyword>
<dbReference type="SUPFAM" id="SSF48008">
    <property type="entry name" value="GntR ligand-binding domain-like"/>
    <property type="match status" value="1"/>
</dbReference>
<keyword evidence="6" id="KW-1185">Reference proteome</keyword>
<dbReference type="GO" id="GO:0003677">
    <property type="term" value="F:DNA binding"/>
    <property type="evidence" value="ECO:0007669"/>
    <property type="project" value="UniProtKB-KW"/>
</dbReference>
<dbReference type="InterPro" id="IPR008920">
    <property type="entry name" value="TF_FadR/GntR_C"/>
</dbReference>
<dbReference type="Pfam" id="PF07729">
    <property type="entry name" value="FCD"/>
    <property type="match status" value="1"/>
</dbReference>
<keyword evidence="2 5" id="KW-0238">DNA-binding</keyword>
<reference evidence="5 6" key="1">
    <citation type="submission" date="2021-03" db="EMBL/GenBank/DDBJ databases">
        <title>Genomic Encyclopedia of Type Strains, Phase IV (KMG-IV): sequencing the most valuable type-strain genomes for metagenomic binning, comparative biology and taxonomic classification.</title>
        <authorList>
            <person name="Goeker M."/>
        </authorList>
    </citation>
    <scope>NUCLEOTIDE SEQUENCE [LARGE SCALE GENOMIC DNA]</scope>
    <source>
        <strain evidence="5 6">DSM 24738</strain>
    </source>
</reference>
<dbReference type="Gene3D" id="1.20.120.530">
    <property type="entry name" value="GntR ligand-binding domain-like"/>
    <property type="match status" value="1"/>
</dbReference>
<protein>
    <submittedName>
        <fullName evidence="5">DNA-binding GntR family transcriptional regulator</fullName>
    </submittedName>
</protein>
<keyword evidence="1" id="KW-0805">Transcription regulation</keyword>
<gene>
    <name evidence="5" type="ORF">J2Z37_004571</name>
</gene>
<feature type="domain" description="HTH gntR-type" evidence="4">
    <location>
        <begin position="16"/>
        <end position="83"/>
    </location>
</feature>
<dbReference type="CDD" id="cd07377">
    <property type="entry name" value="WHTH_GntR"/>
    <property type="match status" value="1"/>
</dbReference>
<dbReference type="InterPro" id="IPR036390">
    <property type="entry name" value="WH_DNA-bd_sf"/>
</dbReference>
<proteinExistence type="predicted"/>
<evidence type="ECO:0000256" key="2">
    <source>
        <dbReference type="ARBA" id="ARBA00023125"/>
    </source>
</evidence>
<evidence type="ECO:0000256" key="1">
    <source>
        <dbReference type="ARBA" id="ARBA00023015"/>
    </source>
</evidence>
<evidence type="ECO:0000313" key="5">
    <source>
        <dbReference type="EMBL" id="MBP1934551.1"/>
    </source>
</evidence>
<dbReference type="SMART" id="SM00895">
    <property type="entry name" value="FCD"/>
    <property type="match status" value="1"/>
</dbReference>
<dbReference type="PRINTS" id="PR00035">
    <property type="entry name" value="HTHGNTR"/>
</dbReference>
<dbReference type="Gene3D" id="1.10.10.10">
    <property type="entry name" value="Winged helix-like DNA-binding domain superfamily/Winged helix DNA-binding domain"/>
    <property type="match status" value="1"/>
</dbReference>
<name>A0ABS4GWC1_9BACL</name>
<comment type="caution">
    <text evidence="5">The sequence shown here is derived from an EMBL/GenBank/DDBJ whole genome shotgun (WGS) entry which is preliminary data.</text>
</comment>
<evidence type="ECO:0000259" key="4">
    <source>
        <dbReference type="PROSITE" id="PS50949"/>
    </source>
</evidence>
<dbReference type="RefSeq" id="WP_209812541.1">
    <property type="nucleotide sequence ID" value="NZ_JAGGKT010000023.1"/>
</dbReference>
<dbReference type="PROSITE" id="PS50949">
    <property type="entry name" value="HTH_GNTR"/>
    <property type="match status" value="1"/>
</dbReference>
<evidence type="ECO:0000256" key="3">
    <source>
        <dbReference type="ARBA" id="ARBA00023163"/>
    </source>
</evidence>
<dbReference type="PANTHER" id="PTHR43537">
    <property type="entry name" value="TRANSCRIPTIONAL REGULATOR, GNTR FAMILY"/>
    <property type="match status" value="1"/>
</dbReference>
<dbReference type="PANTHER" id="PTHR43537:SF24">
    <property type="entry name" value="GLUCONATE OPERON TRANSCRIPTIONAL REPRESSOR"/>
    <property type="match status" value="1"/>
</dbReference>
<dbReference type="InterPro" id="IPR000524">
    <property type="entry name" value="Tscrpt_reg_HTH_GntR"/>
</dbReference>
<dbReference type="EMBL" id="JAGGKT010000023">
    <property type="protein sequence ID" value="MBP1934551.1"/>
    <property type="molecule type" value="Genomic_DNA"/>
</dbReference>
<organism evidence="5 6">
    <name type="scientific">Ammoniphilus resinae</name>
    <dbReference type="NCBI Taxonomy" id="861532"/>
    <lineage>
        <taxon>Bacteria</taxon>
        <taxon>Bacillati</taxon>
        <taxon>Bacillota</taxon>
        <taxon>Bacilli</taxon>
        <taxon>Bacillales</taxon>
        <taxon>Paenibacillaceae</taxon>
        <taxon>Aneurinibacillus group</taxon>
        <taxon>Ammoniphilus</taxon>
    </lineage>
</organism>